<dbReference type="GO" id="GO:0004519">
    <property type="term" value="F:endonuclease activity"/>
    <property type="evidence" value="ECO:0007669"/>
    <property type="project" value="UniProtKB-KW"/>
</dbReference>
<sequence length="313" mass="33310">MTVFVWLVVAVFGLWAALRLLPWDVDFAWVQLVAFTPTVALLSLIAPILALLLRRWIALAAGLAVCAAFATAVLPRAFPGSNPAASGPPLRVLAANLKVGSVPSDALITLVRDLRPDILALQELTPTAAENLRTAGLGELLPFYAGEARAGVGGSGIYSRHPLQLTDLIDFGGFGQARATVQIPGARVDVVSVHPCAPSQKSRYQCWADGLTALPHPDDTPKILLGDFNATLDHARIRALLATGYQDAADTTASGLTTTWPATPWTFHGLPIPSVTLDHIVVDQSTAVHKFSTHLLPETDHRAVYAEVTFAAK</sequence>
<dbReference type="InterPro" id="IPR005135">
    <property type="entry name" value="Endo/exonuclease/phosphatase"/>
</dbReference>
<dbReference type="SUPFAM" id="SSF56219">
    <property type="entry name" value="DNase I-like"/>
    <property type="match status" value="1"/>
</dbReference>
<keyword evidence="3" id="KW-0540">Nuclease</keyword>
<keyword evidence="3" id="KW-0378">Hydrolase</keyword>
<dbReference type="Proteomes" id="UP000331127">
    <property type="component" value="Unassembled WGS sequence"/>
</dbReference>
<keyword evidence="1" id="KW-1133">Transmembrane helix</keyword>
<keyword evidence="1" id="KW-0812">Transmembrane</keyword>
<evidence type="ECO:0000313" key="4">
    <source>
        <dbReference type="Proteomes" id="UP000331127"/>
    </source>
</evidence>
<keyword evidence="1" id="KW-0472">Membrane</keyword>
<dbReference type="AlphaFoldDB" id="A0A5M3WW90"/>
<feature type="domain" description="Endonuclease/exonuclease/phosphatase" evidence="2">
    <location>
        <begin position="102"/>
        <end position="301"/>
    </location>
</feature>
<keyword evidence="3" id="KW-0255">Endonuclease</keyword>
<organism evidence="3 4">
    <name type="scientific">Acrocarpospora macrocephala</name>
    <dbReference type="NCBI Taxonomy" id="150177"/>
    <lineage>
        <taxon>Bacteria</taxon>
        <taxon>Bacillati</taxon>
        <taxon>Actinomycetota</taxon>
        <taxon>Actinomycetes</taxon>
        <taxon>Streptosporangiales</taxon>
        <taxon>Streptosporangiaceae</taxon>
        <taxon>Acrocarpospora</taxon>
    </lineage>
</organism>
<evidence type="ECO:0000256" key="1">
    <source>
        <dbReference type="SAM" id="Phobius"/>
    </source>
</evidence>
<feature type="transmembrane region" description="Helical" evidence="1">
    <location>
        <begin position="29"/>
        <end position="49"/>
    </location>
</feature>
<name>A0A5M3WW90_9ACTN</name>
<dbReference type="EMBL" id="BLAE01000035">
    <property type="protein sequence ID" value="GES12209.1"/>
    <property type="molecule type" value="Genomic_DNA"/>
</dbReference>
<accession>A0A5M3WW90</accession>
<gene>
    <name evidence="3" type="ORF">Amac_058060</name>
</gene>
<evidence type="ECO:0000313" key="3">
    <source>
        <dbReference type="EMBL" id="GES12209.1"/>
    </source>
</evidence>
<proteinExistence type="predicted"/>
<protein>
    <submittedName>
        <fullName evidence="3">Endonuclease</fullName>
    </submittedName>
</protein>
<keyword evidence="4" id="KW-1185">Reference proteome</keyword>
<dbReference type="Pfam" id="PF03372">
    <property type="entry name" value="Exo_endo_phos"/>
    <property type="match status" value="1"/>
</dbReference>
<feature type="transmembrane region" description="Helical" evidence="1">
    <location>
        <begin position="56"/>
        <end position="78"/>
    </location>
</feature>
<evidence type="ECO:0000259" key="2">
    <source>
        <dbReference type="Pfam" id="PF03372"/>
    </source>
</evidence>
<reference evidence="3 4" key="1">
    <citation type="submission" date="2019-10" db="EMBL/GenBank/DDBJ databases">
        <title>Whole genome shotgun sequence of Acrocarpospora macrocephala NBRC 16266.</title>
        <authorList>
            <person name="Ichikawa N."/>
            <person name="Kimura A."/>
            <person name="Kitahashi Y."/>
            <person name="Komaki H."/>
            <person name="Oguchi A."/>
        </authorList>
    </citation>
    <scope>NUCLEOTIDE SEQUENCE [LARGE SCALE GENOMIC DNA]</scope>
    <source>
        <strain evidence="3 4">NBRC 16266</strain>
    </source>
</reference>
<dbReference type="InterPro" id="IPR036691">
    <property type="entry name" value="Endo/exonu/phosph_ase_sf"/>
</dbReference>
<dbReference type="Gene3D" id="3.60.10.10">
    <property type="entry name" value="Endonuclease/exonuclease/phosphatase"/>
    <property type="match status" value="1"/>
</dbReference>
<comment type="caution">
    <text evidence="3">The sequence shown here is derived from an EMBL/GenBank/DDBJ whole genome shotgun (WGS) entry which is preliminary data.</text>
</comment>
<dbReference type="RefSeq" id="WP_170322693.1">
    <property type="nucleotide sequence ID" value="NZ_BAAAHL010000012.1"/>
</dbReference>